<name>A0ABR7GH89_9FIRM</name>
<dbReference type="Pfam" id="PF00933">
    <property type="entry name" value="Glyco_hydro_3"/>
    <property type="match status" value="1"/>
</dbReference>
<gene>
    <name evidence="4" type="ORF">H8R94_09445</name>
</gene>
<evidence type="ECO:0000259" key="3">
    <source>
        <dbReference type="SMART" id="SM01217"/>
    </source>
</evidence>
<protein>
    <submittedName>
        <fullName evidence="4">Glycoside hydrolase family 3 C-terminal domain-containing protein</fullName>
    </submittedName>
</protein>
<dbReference type="Gene3D" id="3.40.50.1700">
    <property type="entry name" value="Glycoside hydrolase family 3 C-terminal domain"/>
    <property type="match status" value="1"/>
</dbReference>
<dbReference type="PRINTS" id="PR00133">
    <property type="entry name" value="GLHYDRLASE3"/>
</dbReference>
<evidence type="ECO:0000313" key="5">
    <source>
        <dbReference type="Proteomes" id="UP000643810"/>
    </source>
</evidence>
<evidence type="ECO:0000313" key="4">
    <source>
        <dbReference type="EMBL" id="MBC5686822.1"/>
    </source>
</evidence>
<dbReference type="PANTHER" id="PTHR42715:SF10">
    <property type="entry name" value="BETA-GLUCOSIDASE"/>
    <property type="match status" value="1"/>
</dbReference>
<dbReference type="InterPro" id="IPR002772">
    <property type="entry name" value="Glyco_hydro_3_C"/>
</dbReference>
<accession>A0ABR7GH89</accession>
<dbReference type="GO" id="GO:0016787">
    <property type="term" value="F:hydrolase activity"/>
    <property type="evidence" value="ECO:0007669"/>
    <property type="project" value="UniProtKB-KW"/>
</dbReference>
<proteinExistence type="inferred from homology"/>
<dbReference type="Pfam" id="PF14310">
    <property type="entry name" value="Fn3-like"/>
    <property type="match status" value="1"/>
</dbReference>
<comment type="caution">
    <text evidence="4">The sequence shown here is derived from an EMBL/GenBank/DDBJ whole genome shotgun (WGS) entry which is preliminary data.</text>
</comment>
<dbReference type="InterPro" id="IPR036881">
    <property type="entry name" value="Glyco_hydro_3_C_sf"/>
</dbReference>
<dbReference type="SUPFAM" id="SSF51445">
    <property type="entry name" value="(Trans)glycosidases"/>
    <property type="match status" value="1"/>
</dbReference>
<dbReference type="Gene3D" id="2.60.40.10">
    <property type="entry name" value="Immunoglobulins"/>
    <property type="match status" value="1"/>
</dbReference>
<organism evidence="4 5">
    <name type="scientific">Roseburia lenta</name>
    <dbReference type="NCBI Taxonomy" id="2763061"/>
    <lineage>
        <taxon>Bacteria</taxon>
        <taxon>Bacillati</taxon>
        <taxon>Bacillota</taxon>
        <taxon>Clostridia</taxon>
        <taxon>Lachnospirales</taxon>
        <taxon>Lachnospiraceae</taxon>
        <taxon>Roseburia</taxon>
    </lineage>
</organism>
<dbReference type="SUPFAM" id="SSF52279">
    <property type="entry name" value="Beta-D-glucan exohydrolase, C-terminal domain"/>
    <property type="match status" value="1"/>
</dbReference>
<dbReference type="Pfam" id="PF01915">
    <property type="entry name" value="Glyco_hydro_3_C"/>
    <property type="match status" value="1"/>
</dbReference>
<keyword evidence="5" id="KW-1185">Reference proteome</keyword>
<evidence type="ECO:0000256" key="2">
    <source>
        <dbReference type="ARBA" id="ARBA00022801"/>
    </source>
</evidence>
<dbReference type="Proteomes" id="UP000643810">
    <property type="component" value="Unassembled WGS sequence"/>
</dbReference>
<feature type="domain" description="Fibronectin type III-like" evidence="3">
    <location>
        <begin position="311"/>
        <end position="382"/>
    </location>
</feature>
<dbReference type="PANTHER" id="PTHR42715">
    <property type="entry name" value="BETA-GLUCOSIDASE"/>
    <property type="match status" value="1"/>
</dbReference>
<keyword evidence="2 4" id="KW-0378">Hydrolase</keyword>
<dbReference type="InterPro" id="IPR036962">
    <property type="entry name" value="Glyco_hydro_3_N_sf"/>
</dbReference>
<evidence type="ECO:0000256" key="1">
    <source>
        <dbReference type="ARBA" id="ARBA00005336"/>
    </source>
</evidence>
<dbReference type="SMART" id="SM01217">
    <property type="entry name" value="Fn3_like"/>
    <property type="match status" value="1"/>
</dbReference>
<dbReference type="EMBL" id="JACOPG010000003">
    <property type="protein sequence ID" value="MBC5686822.1"/>
    <property type="molecule type" value="Genomic_DNA"/>
</dbReference>
<dbReference type="InterPro" id="IPR017853">
    <property type="entry name" value="GH"/>
</dbReference>
<dbReference type="InterPro" id="IPR050288">
    <property type="entry name" value="Cellulose_deg_GH3"/>
</dbReference>
<sequence length="843" mass="91297">MQKFEKEHIAKVREVAPECAILLKSNGDFPLDAAGKIALFGSGARRTIKGGTGSGDVNVRAYTTVEQGLENAGFEVVSKAWLDAYEEHMTKTRKEWITAMKAEAAAAGINGIMYCMGKVMPETAYEFSLESDADIAIYVLARNSGEGADRTMVAGDINLTETEIRDILALQKQYDKFLLVLNVGGMVDLTPVNTVENILLLGQLGTPTGDVLADLVLGKSYPSGKLAMTWAPIAEYPSTEGFGDPDDTYYREGIYVGYRYFDTVGKEVTYPFGYGLSYTTFAVETKDIVADEKQVTVTAQVINTGKCAGKEVVQVYASLPEGDLDQPYQKLVGYAKTKEVAAGESTEVSVTFATQILASFSEKDSAYIMEAGEYVIRLGSHSRDTMVAGILTLDDKAVLKKTKHICEGWGFDDLVPEKVAFNPDGEEEQKEAVKHIALSAAKFETVTYTYPEVAAEIPEGQTFDFAEVLSGKKTLEEFVAGLSDKQLAYLAIGNYKDVPEGAGVESVIGAAGSHVAGAAGESTSRLEDLGVGGLYMADGPAGLRLATSYKIVDGEVKGNANAFANFMEFMGEEELEMMASMVPKPSEAELAAPENYQYCIAIPIGTALAQAWNDDVAEICGDMVGQEMEMFGVHLWLAPAQNIQRSPLCGRNFEYYSEEPIVSGRTSAAVTRGVQKHPGCGVTIKHFACNNQETNRFLSNSVVSERALREIYLKGFEICVRSAKPEAIMSSYNLVNGEHTCNSKDIQTHVLRNEWGHEGIVMTDWFVTGGMGNGAEHRDNKYETGSAAGCVKAGNNITMPGGSSDLADILDALTNKEHAYALTKAELQQNAMTVLKEVIKLRK</sequence>
<dbReference type="InterPro" id="IPR001764">
    <property type="entry name" value="Glyco_hydro_3_N"/>
</dbReference>
<dbReference type="InterPro" id="IPR026891">
    <property type="entry name" value="Fn3-like"/>
</dbReference>
<reference evidence="4 5" key="1">
    <citation type="submission" date="2020-08" db="EMBL/GenBank/DDBJ databases">
        <title>Genome public.</title>
        <authorList>
            <person name="Liu C."/>
            <person name="Sun Q."/>
        </authorList>
    </citation>
    <scope>NUCLEOTIDE SEQUENCE [LARGE SCALE GENOMIC DNA]</scope>
    <source>
        <strain evidence="4 5">NSJ-9</strain>
    </source>
</reference>
<dbReference type="Gene3D" id="3.20.20.300">
    <property type="entry name" value="Glycoside hydrolase, family 3, N-terminal domain"/>
    <property type="match status" value="1"/>
</dbReference>
<dbReference type="InterPro" id="IPR013783">
    <property type="entry name" value="Ig-like_fold"/>
</dbReference>
<comment type="similarity">
    <text evidence="1">Belongs to the glycosyl hydrolase 3 family.</text>
</comment>